<sequence>MKESMGNPLHLKSLNHISLVCKSVEESMNFYQDILGFAPIRRPGSFDFNGAWLFGYGIGIHLLQSEDPESLPKKKEINPKDNHISFQVISILFIPAYYFIPPWANPISKCEETTSCSLQINIGCI</sequence>
<name>A0A0D2UQU8_GOSRA</name>
<evidence type="ECO:0000313" key="2">
    <source>
        <dbReference type="EMBL" id="KJB70591.1"/>
    </source>
</evidence>
<accession>A0A0D2UQU8</accession>
<dbReference type="InterPro" id="IPR029068">
    <property type="entry name" value="Glyas_Bleomycin-R_OHBP_Dase"/>
</dbReference>
<keyword evidence="3" id="KW-1185">Reference proteome</keyword>
<dbReference type="EMBL" id="CM001750">
    <property type="protein sequence ID" value="KJB70591.1"/>
    <property type="molecule type" value="Genomic_DNA"/>
</dbReference>
<dbReference type="InterPro" id="IPR004360">
    <property type="entry name" value="Glyas_Fos-R_dOase_dom"/>
</dbReference>
<dbReference type="SUPFAM" id="SSF54593">
    <property type="entry name" value="Glyoxalase/Bleomycin resistance protein/Dihydroxybiphenyl dioxygenase"/>
    <property type="match status" value="1"/>
</dbReference>
<dbReference type="Pfam" id="PF00903">
    <property type="entry name" value="Glyoxalase"/>
    <property type="match status" value="1"/>
</dbReference>
<dbReference type="Gramene" id="KJB70591">
    <property type="protein sequence ID" value="KJB70591"/>
    <property type="gene ID" value="B456_011G081900"/>
</dbReference>
<protein>
    <recommendedName>
        <fullName evidence="1">Glyoxalase/fosfomycin resistance/dioxygenase domain-containing protein</fullName>
    </recommendedName>
</protein>
<dbReference type="AlphaFoldDB" id="A0A0D2UQU8"/>
<proteinExistence type="predicted"/>
<dbReference type="PANTHER" id="PTHR46142">
    <property type="match status" value="1"/>
</dbReference>
<evidence type="ECO:0000259" key="1">
    <source>
        <dbReference type="Pfam" id="PF00903"/>
    </source>
</evidence>
<dbReference type="Gene3D" id="3.10.180.10">
    <property type="entry name" value="2,3-Dihydroxybiphenyl 1,2-Dioxygenase, domain 1"/>
    <property type="match status" value="1"/>
</dbReference>
<organism evidence="2 3">
    <name type="scientific">Gossypium raimondii</name>
    <name type="common">Peruvian cotton</name>
    <name type="synonym">Gossypium klotzschianum subsp. raimondii</name>
    <dbReference type="NCBI Taxonomy" id="29730"/>
    <lineage>
        <taxon>Eukaryota</taxon>
        <taxon>Viridiplantae</taxon>
        <taxon>Streptophyta</taxon>
        <taxon>Embryophyta</taxon>
        <taxon>Tracheophyta</taxon>
        <taxon>Spermatophyta</taxon>
        <taxon>Magnoliopsida</taxon>
        <taxon>eudicotyledons</taxon>
        <taxon>Gunneridae</taxon>
        <taxon>Pentapetalae</taxon>
        <taxon>rosids</taxon>
        <taxon>malvids</taxon>
        <taxon>Malvales</taxon>
        <taxon>Malvaceae</taxon>
        <taxon>Malvoideae</taxon>
        <taxon>Gossypium</taxon>
    </lineage>
</organism>
<evidence type="ECO:0000313" key="3">
    <source>
        <dbReference type="Proteomes" id="UP000032304"/>
    </source>
</evidence>
<dbReference type="Proteomes" id="UP000032304">
    <property type="component" value="Chromosome 11"/>
</dbReference>
<dbReference type="PANTHER" id="PTHR46142:SF3">
    <property type="entry name" value="F18B13.24 PROTEIN"/>
    <property type="match status" value="1"/>
</dbReference>
<feature type="domain" description="Glyoxalase/fosfomycin resistance/dioxygenase" evidence="1">
    <location>
        <begin position="14"/>
        <end position="90"/>
    </location>
</feature>
<reference evidence="2 3" key="1">
    <citation type="journal article" date="2012" name="Nature">
        <title>Repeated polyploidization of Gossypium genomes and the evolution of spinnable cotton fibres.</title>
        <authorList>
            <person name="Paterson A.H."/>
            <person name="Wendel J.F."/>
            <person name="Gundlach H."/>
            <person name="Guo H."/>
            <person name="Jenkins J."/>
            <person name="Jin D."/>
            <person name="Llewellyn D."/>
            <person name="Showmaker K.C."/>
            <person name="Shu S."/>
            <person name="Udall J."/>
            <person name="Yoo M.J."/>
            <person name="Byers R."/>
            <person name="Chen W."/>
            <person name="Doron-Faigenboim A."/>
            <person name="Duke M.V."/>
            <person name="Gong L."/>
            <person name="Grimwood J."/>
            <person name="Grover C."/>
            <person name="Grupp K."/>
            <person name="Hu G."/>
            <person name="Lee T.H."/>
            <person name="Li J."/>
            <person name="Lin L."/>
            <person name="Liu T."/>
            <person name="Marler B.S."/>
            <person name="Page J.T."/>
            <person name="Roberts A.W."/>
            <person name="Romanel E."/>
            <person name="Sanders W.S."/>
            <person name="Szadkowski E."/>
            <person name="Tan X."/>
            <person name="Tang H."/>
            <person name="Xu C."/>
            <person name="Wang J."/>
            <person name="Wang Z."/>
            <person name="Zhang D."/>
            <person name="Zhang L."/>
            <person name="Ashrafi H."/>
            <person name="Bedon F."/>
            <person name="Bowers J.E."/>
            <person name="Brubaker C.L."/>
            <person name="Chee P.W."/>
            <person name="Das S."/>
            <person name="Gingle A.R."/>
            <person name="Haigler C.H."/>
            <person name="Harker D."/>
            <person name="Hoffmann L.V."/>
            <person name="Hovav R."/>
            <person name="Jones D.C."/>
            <person name="Lemke C."/>
            <person name="Mansoor S."/>
            <person name="ur Rahman M."/>
            <person name="Rainville L.N."/>
            <person name="Rambani A."/>
            <person name="Reddy U.K."/>
            <person name="Rong J.K."/>
            <person name="Saranga Y."/>
            <person name="Scheffler B.E."/>
            <person name="Scheffler J.A."/>
            <person name="Stelly D.M."/>
            <person name="Triplett B.A."/>
            <person name="Van Deynze A."/>
            <person name="Vaslin M.F."/>
            <person name="Waghmare V.N."/>
            <person name="Walford S.A."/>
            <person name="Wright R.J."/>
            <person name="Zaki E.A."/>
            <person name="Zhang T."/>
            <person name="Dennis E.S."/>
            <person name="Mayer K.F."/>
            <person name="Peterson D.G."/>
            <person name="Rokhsar D.S."/>
            <person name="Wang X."/>
            <person name="Schmutz J."/>
        </authorList>
    </citation>
    <scope>NUCLEOTIDE SEQUENCE [LARGE SCALE GENOMIC DNA]</scope>
</reference>
<gene>
    <name evidence="2" type="ORF">B456_011G081900</name>
</gene>